<dbReference type="Gene3D" id="3.20.20.80">
    <property type="entry name" value="Glycosidases"/>
    <property type="match status" value="1"/>
</dbReference>
<protein>
    <recommendedName>
        <fullName evidence="1">N-acetyltransferase domain-containing protein</fullName>
    </recommendedName>
</protein>
<dbReference type="CDD" id="cd04301">
    <property type="entry name" value="NAT_SF"/>
    <property type="match status" value="2"/>
</dbReference>
<dbReference type="EMBL" id="CVRS01000083">
    <property type="protein sequence ID" value="CRL40613.1"/>
    <property type="molecule type" value="Genomic_DNA"/>
</dbReference>
<dbReference type="SUPFAM" id="SSF51445">
    <property type="entry name" value="(Trans)glycosidases"/>
    <property type="match status" value="1"/>
</dbReference>
<dbReference type="PANTHER" id="PTHR43405">
    <property type="entry name" value="GLYCOSYL HYDROLASE DIGH"/>
    <property type="match status" value="1"/>
</dbReference>
<keyword evidence="3" id="KW-1185">Reference proteome</keyword>
<dbReference type="InterPro" id="IPR016181">
    <property type="entry name" value="Acyl_CoA_acyltransferase"/>
</dbReference>
<evidence type="ECO:0000259" key="1">
    <source>
        <dbReference type="PROSITE" id="PS51186"/>
    </source>
</evidence>
<dbReference type="Gene3D" id="3.40.630.30">
    <property type="match status" value="2"/>
</dbReference>
<feature type="domain" description="N-acetyltransferase" evidence="1">
    <location>
        <begin position="580"/>
        <end position="713"/>
    </location>
</feature>
<accession>A0A0M6WV02</accession>
<proteinExistence type="predicted"/>
<evidence type="ECO:0000313" key="2">
    <source>
        <dbReference type="EMBL" id="CRL40613.1"/>
    </source>
</evidence>
<dbReference type="InterPro" id="IPR032280">
    <property type="entry name" value="DUF4985"/>
</dbReference>
<dbReference type="SUPFAM" id="SSF55729">
    <property type="entry name" value="Acyl-CoA N-acyltransferases (Nat)"/>
    <property type="match status" value="2"/>
</dbReference>
<organism evidence="2 3">
    <name type="scientific">Roseburia inulinivorans</name>
    <dbReference type="NCBI Taxonomy" id="360807"/>
    <lineage>
        <taxon>Bacteria</taxon>
        <taxon>Bacillati</taxon>
        <taxon>Bacillota</taxon>
        <taxon>Clostridia</taxon>
        <taxon>Lachnospirales</taxon>
        <taxon>Lachnospiraceae</taxon>
        <taxon>Roseburia</taxon>
    </lineage>
</organism>
<dbReference type="PANTHER" id="PTHR43405:SF1">
    <property type="entry name" value="GLYCOSYL HYDROLASE DIGH"/>
    <property type="match status" value="1"/>
</dbReference>
<sequence length="713" mass="81984">MDQVYEVWIEIQANKKLILDSEKFREAMEKCKIAGMTGIILSVKDTSGFVLYKSSLADHYSEFDGEFAADIDYAAECFKIIRELGMKCYAAFDVFAEGNKKNRHPLMKGFREGWQCEVYGLDEGGNAVIQKSTEEKALKTVGSIDDFGEIFVNPGNKEVCSYELSLLKEFAENYKPDGIVLDRVRYVGLSTDFSECSRLEWEAYAHVTGENWPEDIYTIEQYESGWREIPGKYFGSFFEYRASVIKRFIKSVREMLDETSLEIEFCDYTGSWYPLYYQVGANWASEQYESTEFPWCDAGKLAQTGYAELTDRILSGFYYSDIWMSEAKEKNLPAYWYSVEGSYEIAAKATEHKEGLVGSLFIEQYREHPERLQEAMSVCFAKTGGCMIFDLSYIINYDWWDYMKRVSLKPLEVSDAGEVYELCRGTFREEYHIAEERILGSLFEDPDFSAEESKKIVDEKNGRMVGFVGVKVSHNEQLYPASAWISIFAVKKEEQGKGYGTMVLNQVCQSLHKNGINKIYVGQDFNNFFSGIPDPDEGKEIFFKKNGFTLNRDRHFDLEADITDNRLIDSFDTSSFDKEFTVASYKDNKKELLGFLEREFPGRWVFEAEEAIAEGKDPESIVILWNQDKTEIVGYCMLSVDDKGYGGLGPIGIAKKIRGKHVGDYILNQSLQQLRKIGAVRVNIDWTILKDFYGQFGFKAERLYLAAYKEFDK</sequence>
<name>A0A0M6WV02_9FIRM</name>
<dbReference type="RefSeq" id="WP_021924091.1">
    <property type="nucleotide sequence ID" value="NZ_CVRS01000083.1"/>
</dbReference>
<evidence type="ECO:0000313" key="3">
    <source>
        <dbReference type="Proteomes" id="UP000049828"/>
    </source>
</evidence>
<dbReference type="AlphaFoldDB" id="A0A0M6WV02"/>
<reference evidence="3" key="1">
    <citation type="submission" date="2015-05" db="EMBL/GenBank/DDBJ databases">
        <authorList>
            <consortium name="Pathogen Informatics"/>
        </authorList>
    </citation>
    <scope>NUCLEOTIDE SEQUENCE [LARGE SCALE GENOMIC DNA]</scope>
    <source>
        <strain evidence="3">L1-83</strain>
    </source>
</reference>
<dbReference type="InterPro" id="IPR052177">
    <property type="entry name" value="Divisome_Glycosyl_Hydrolase"/>
</dbReference>
<dbReference type="InterPro" id="IPR000182">
    <property type="entry name" value="GNAT_dom"/>
</dbReference>
<feature type="domain" description="N-acetyltransferase" evidence="1">
    <location>
        <begin position="406"/>
        <end position="569"/>
    </location>
</feature>
<dbReference type="Pfam" id="PF00583">
    <property type="entry name" value="Acetyltransf_1"/>
    <property type="match status" value="2"/>
</dbReference>
<gene>
    <name evidence="2" type="ORF">RIL183_26891</name>
</gene>
<dbReference type="InterPro" id="IPR017853">
    <property type="entry name" value="GH"/>
</dbReference>
<dbReference type="OrthoDB" id="2861902at2"/>
<dbReference type="Pfam" id="PF16373">
    <property type="entry name" value="DUF4985"/>
    <property type="match status" value="1"/>
</dbReference>
<dbReference type="Proteomes" id="UP000049828">
    <property type="component" value="Unassembled WGS sequence"/>
</dbReference>
<dbReference type="GO" id="GO:0016747">
    <property type="term" value="F:acyltransferase activity, transferring groups other than amino-acyl groups"/>
    <property type="evidence" value="ECO:0007669"/>
    <property type="project" value="InterPro"/>
</dbReference>
<dbReference type="PROSITE" id="PS51186">
    <property type="entry name" value="GNAT"/>
    <property type="match status" value="2"/>
</dbReference>